<dbReference type="CDD" id="cd01167">
    <property type="entry name" value="bac_FRK"/>
    <property type="match status" value="1"/>
</dbReference>
<feature type="domain" description="Carbohydrate kinase PfkB" evidence="4">
    <location>
        <begin position="21"/>
        <end position="282"/>
    </location>
</feature>
<evidence type="ECO:0000256" key="3">
    <source>
        <dbReference type="ARBA" id="ARBA00022777"/>
    </source>
</evidence>
<dbReference type="GO" id="GO:0016301">
    <property type="term" value="F:kinase activity"/>
    <property type="evidence" value="ECO:0007669"/>
    <property type="project" value="UniProtKB-KW"/>
</dbReference>
<keyword evidence="2" id="KW-0808">Transferase</keyword>
<dbReference type="InterPro" id="IPR050306">
    <property type="entry name" value="PfkB_Carbo_kinase"/>
</dbReference>
<dbReference type="PANTHER" id="PTHR43085:SF57">
    <property type="entry name" value="CARBOHYDRATE KINASE PFKB DOMAIN-CONTAINING PROTEIN"/>
    <property type="match status" value="1"/>
</dbReference>
<dbReference type="STRING" id="1335309.GA0116948_104211"/>
<sequence length="297" mass="32868">MDSTVVSFGEVLWDIFPHAARIGGAPLNVAYNLTKQGISCTMISRIGRDERGEQLRAQLQDWQMPVTGIQQDEDQPTGTVIAGFDAQGEPHYDIIQPAAWDYITWQPSYEAVLQSADAFIFGSLSARHAVTRKTLFTALETARVKVFDVNLRTPFYSFPLIRSLLEKANILKVSLGELKQILTWLDKSYIAEADGVHYLQDVFKIPEILLTKGVRGSVYYAKGYHQVFAAVPVTVQDTVGSGDAFLAGFLASKLQQQGPLKAMQNAALLSAFITSREGACPPYSFEEYQQFVAAHPL</sequence>
<evidence type="ECO:0000256" key="2">
    <source>
        <dbReference type="ARBA" id="ARBA00022679"/>
    </source>
</evidence>
<dbReference type="Pfam" id="PF00294">
    <property type="entry name" value="PfkB"/>
    <property type="match status" value="1"/>
</dbReference>
<dbReference type="PROSITE" id="PS00584">
    <property type="entry name" value="PFKB_KINASES_2"/>
    <property type="match status" value="1"/>
</dbReference>
<dbReference type="PROSITE" id="PS00583">
    <property type="entry name" value="PFKB_KINASES_1"/>
    <property type="match status" value="1"/>
</dbReference>
<organism evidence="5 6">
    <name type="scientific">Chitinophaga costaii</name>
    <dbReference type="NCBI Taxonomy" id="1335309"/>
    <lineage>
        <taxon>Bacteria</taxon>
        <taxon>Pseudomonadati</taxon>
        <taxon>Bacteroidota</taxon>
        <taxon>Chitinophagia</taxon>
        <taxon>Chitinophagales</taxon>
        <taxon>Chitinophagaceae</taxon>
        <taxon>Chitinophaga</taxon>
    </lineage>
</organism>
<comment type="similarity">
    <text evidence="1">Belongs to the carbohydrate kinase PfkB family.</text>
</comment>
<accession>A0A1C4CN55</accession>
<dbReference type="PANTHER" id="PTHR43085">
    <property type="entry name" value="HEXOKINASE FAMILY MEMBER"/>
    <property type="match status" value="1"/>
</dbReference>
<gene>
    <name evidence="5" type="ORF">GA0116948_104211</name>
</gene>
<evidence type="ECO:0000313" key="6">
    <source>
        <dbReference type="Proteomes" id="UP000242818"/>
    </source>
</evidence>
<dbReference type="RefSeq" id="WP_089710893.1">
    <property type="nucleotide sequence ID" value="NZ_FMAR01000004.1"/>
</dbReference>
<protein>
    <submittedName>
        <fullName evidence="5">Fructokinase</fullName>
    </submittedName>
</protein>
<dbReference type="OrthoDB" id="9813569at2"/>
<dbReference type="InterPro" id="IPR002173">
    <property type="entry name" value="Carboh/pur_kinase_PfkB_CS"/>
</dbReference>
<evidence type="ECO:0000256" key="1">
    <source>
        <dbReference type="ARBA" id="ARBA00010688"/>
    </source>
</evidence>
<dbReference type="Gene3D" id="3.40.1190.20">
    <property type="match status" value="1"/>
</dbReference>
<dbReference type="InterPro" id="IPR029056">
    <property type="entry name" value="Ribokinase-like"/>
</dbReference>
<dbReference type="InterPro" id="IPR011611">
    <property type="entry name" value="PfkB_dom"/>
</dbReference>
<dbReference type="SUPFAM" id="SSF53613">
    <property type="entry name" value="Ribokinase-like"/>
    <property type="match status" value="1"/>
</dbReference>
<dbReference type="Proteomes" id="UP000242818">
    <property type="component" value="Unassembled WGS sequence"/>
</dbReference>
<keyword evidence="3 5" id="KW-0418">Kinase</keyword>
<keyword evidence="6" id="KW-1185">Reference proteome</keyword>
<dbReference type="EMBL" id="FMAR01000004">
    <property type="protein sequence ID" value="SCC20526.1"/>
    <property type="molecule type" value="Genomic_DNA"/>
</dbReference>
<evidence type="ECO:0000259" key="4">
    <source>
        <dbReference type="Pfam" id="PF00294"/>
    </source>
</evidence>
<reference evidence="5 6" key="1">
    <citation type="submission" date="2016-08" db="EMBL/GenBank/DDBJ databases">
        <authorList>
            <person name="Seilhamer J.J."/>
        </authorList>
    </citation>
    <scope>NUCLEOTIDE SEQUENCE [LARGE SCALE GENOMIC DNA]</scope>
    <source>
        <strain evidence="5 6">A37T2</strain>
    </source>
</reference>
<proteinExistence type="inferred from homology"/>
<dbReference type="AlphaFoldDB" id="A0A1C4CN55"/>
<name>A0A1C4CN55_9BACT</name>
<evidence type="ECO:0000313" key="5">
    <source>
        <dbReference type="EMBL" id="SCC20526.1"/>
    </source>
</evidence>